<dbReference type="PANTHER" id="PTHR30097">
    <property type="entry name" value="CATION EFFLUX SYSTEM PROTEIN CUSB"/>
    <property type="match status" value="1"/>
</dbReference>
<dbReference type="Pfam" id="PF25973">
    <property type="entry name" value="BSH_CzcB"/>
    <property type="match status" value="1"/>
</dbReference>
<dbReference type="SUPFAM" id="SSF111369">
    <property type="entry name" value="HlyD-like secretion proteins"/>
    <property type="match status" value="1"/>
</dbReference>
<dbReference type="InterPro" id="IPR051909">
    <property type="entry name" value="MFP_Cation_Efflux"/>
</dbReference>
<protein>
    <submittedName>
        <fullName evidence="6">Efflux transporter, RND family, MFP subunit</fullName>
    </submittedName>
</protein>
<dbReference type="Pfam" id="PF25975">
    <property type="entry name" value="CzcB_C"/>
    <property type="match status" value="1"/>
</dbReference>
<evidence type="ECO:0000259" key="4">
    <source>
        <dbReference type="Pfam" id="PF25973"/>
    </source>
</evidence>
<dbReference type="GO" id="GO:0015679">
    <property type="term" value="P:plasma membrane copper ion transport"/>
    <property type="evidence" value="ECO:0007669"/>
    <property type="project" value="TreeGrafter"/>
</dbReference>
<evidence type="ECO:0000256" key="1">
    <source>
        <dbReference type="ARBA" id="ARBA00009477"/>
    </source>
</evidence>
<dbReference type="STRING" id="51642.NSMM_350027"/>
<dbReference type="Gene3D" id="2.40.420.20">
    <property type="match status" value="1"/>
</dbReference>
<dbReference type="GO" id="GO:0022857">
    <property type="term" value="F:transmembrane transporter activity"/>
    <property type="evidence" value="ECO:0007669"/>
    <property type="project" value="InterPro"/>
</dbReference>
<dbReference type="FunFam" id="2.40.30.170:FF:000010">
    <property type="entry name" value="Efflux RND transporter periplasmic adaptor subunit"/>
    <property type="match status" value="1"/>
</dbReference>
<dbReference type="InterPro" id="IPR006143">
    <property type="entry name" value="RND_pump_MFP"/>
</dbReference>
<dbReference type="PROSITE" id="PS51257">
    <property type="entry name" value="PROKAR_LIPOPROTEIN"/>
    <property type="match status" value="1"/>
</dbReference>
<feature type="domain" description="CusB-like beta-barrel" evidence="3">
    <location>
        <begin position="234"/>
        <end position="310"/>
    </location>
</feature>
<gene>
    <name evidence="6" type="ORF">NSMM_350027</name>
</gene>
<dbReference type="PANTHER" id="PTHR30097:SF4">
    <property type="entry name" value="SLR6042 PROTEIN"/>
    <property type="match status" value="1"/>
</dbReference>
<dbReference type="InterPro" id="IPR058647">
    <property type="entry name" value="BSH_CzcB-like"/>
</dbReference>
<dbReference type="Gene3D" id="2.40.30.170">
    <property type="match status" value="1"/>
</dbReference>
<dbReference type="GO" id="GO:0030313">
    <property type="term" value="C:cell envelope"/>
    <property type="evidence" value="ECO:0007669"/>
    <property type="project" value="TreeGrafter"/>
</dbReference>
<feature type="domain" description="CzcB-like C-terminal circularly permuted SH3-like" evidence="5">
    <location>
        <begin position="316"/>
        <end position="375"/>
    </location>
</feature>
<comment type="similarity">
    <text evidence="1">Belongs to the membrane fusion protein (MFP) (TC 8.A.1) family.</text>
</comment>
<dbReference type="EMBL" id="FMWO01000042">
    <property type="protein sequence ID" value="SCZ85163.1"/>
    <property type="molecule type" value="Genomic_DNA"/>
</dbReference>
<evidence type="ECO:0000259" key="3">
    <source>
        <dbReference type="Pfam" id="PF25954"/>
    </source>
</evidence>
<sequence>MNVNKITLAPCIFLIMLIVGCQQSVPEEVDNKDAQTSSGHNEVILKGEMAQRVKIGEPFVADIAEQLHVPGQIKVHEQRVVRVGASITGRIVEIYVQLGDSVEAGAKLARIASPELTQAQLSFLRANSLATLADQAAKRARLLFAGDVISAAELQRRESEAQIARADLSAAKDQLRLLGVDNGAMLDLVRHGRILPSIEIKAPRSGIVIERNVAQGQVVQPSDLLFTLADLSVVWVVGDVPEQVARFVRRGQNVEILVPALGNESFTGVIIAVADIVNPLTRTVMVRTEVDNSLRKLKPDMLATVHITEQSHEHLVIPDDAVVRENNQDHVFVEQGDNTYTLVPVELGSAVNRLRPVLSGVTAGQRIVIEGAFHLNNERKRTELE</sequence>
<proteinExistence type="inferred from homology"/>
<keyword evidence="2" id="KW-0813">Transport</keyword>
<dbReference type="InterPro" id="IPR058792">
    <property type="entry name" value="Beta-barrel_RND_2"/>
</dbReference>
<dbReference type="GO" id="GO:0060003">
    <property type="term" value="P:copper ion export"/>
    <property type="evidence" value="ECO:0007669"/>
    <property type="project" value="TreeGrafter"/>
</dbReference>
<dbReference type="Proteomes" id="UP000198729">
    <property type="component" value="Unassembled WGS sequence"/>
</dbReference>
<dbReference type="AlphaFoldDB" id="A0A1G5SD90"/>
<dbReference type="InterPro" id="IPR058649">
    <property type="entry name" value="CzcB_C"/>
</dbReference>
<dbReference type="Gene3D" id="2.40.50.100">
    <property type="match status" value="1"/>
</dbReference>
<dbReference type="GO" id="GO:0016020">
    <property type="term" value="C:membrane"/>
    <property type="evidence" value="ECO:0007669"/>
    <property type="project" value="InterPro"/>
</dbReference>
<evidence type="ECO:0000313" key="7">
    <source>
        <dbReference type="Proteomes" id="UP000198729"/>
    </source>
</evidence>
<dbReference type="RefSeq" id="WP_090285203.1">
    <property type="nucleotide sequence ID" value="NZ_FMWO01000042.1"/>
</dbReference>
<organism evidence="6 7">
    <name type="scientific">Nitrosomonas mobilis</name>
    <dbReference type="NCBI Taxonomy" id="51642"/>
    <lineage>
        <taxon>Bacteria</taxon>
        <taxon>Pseudomonadati</taxon>
        <taxon>Pseudomonadota</taxon>
        <taxon>Betaproteobacteria</taxon>
        <taxon>Nitrosomonadales</taxon>
        <taxon>Nitrosomonadaceae</taxon>
        <taxon>Nitrosomonas</taxon>
    </lineage>
</organism>
<accession>A0A1G5SD90</accession>
<keyword evidence="7" id="KW-1185">Reference proteome</keyword>
<name>A0A1G5SD90_9PROT</name>
<dbReference type="Pfam" id="PF25954">
    <property type="entry name" value="Beta-barrel_RND_2"/>
    <property type="match status" value="1"/>
</dbReference>
<evidence type="ECO:0000313" key="6">
    <source>
        <dbReference type="EMBL" id="SCZ85163.1"/>
    </source>
</evidence>
<evidence type="ECO:0000256" key="2">
    <source>
        <dbReference type="ARBA" id="ARBA00022448"/>
    </source>
</evidence>
<feature type="domain" description="CzcB-like barrel-sandwich hybrid" evidence="4">
    <location>
        <begin position="79"/>
        <end position="230"/>
    </location>
</feature>
<evidence type="ECO:0000259" key="5">
    <source>
        <dbReference type="Pfam" id="PF25975"/>
    </source>
</evidence>
<reference evidence="6 7" key="1">
    <citation type="submission" date="2016-10" db="EMBL/GenBank/DDBJ databases">
        <authorList>
            <person name="de Groot N.N."/>
        </authorList>
    </citation>
    <scope>NUCLEOTIDE SEQUENCE [LARGE SCALE GENOMIC DNA]</scope>
    <source>
        <strain evidence="6">1</strain>
    </source>
</reference>
<dbReference type="NCBIfam" id="TIGR01730">
    <property type="entry name" value="RND_mfp"/>
    <property type="match status" value="1"/>
</dbReference>
<dbReference type="OrthoDB" id="9806939at2"/>